<comment type="caution">
    <text evidence="8">The sequence shown here is derived from an EMBL/GenBank/DDBJ whole genome shotgun (WGS) entry which is preliminary data.</text>
</comment>
<sequence>MSPSPDLSLVTVSDGETPEVTVPAPWGIASTQSKVLRPGGEQLLTESSVVTINYVGVNGTTAEIFDSSYERGEPATFPLQGVVPGFQKGLEGQAVGSRVLIGMPSEDGYPDGTPDGSIQAGDSIVFVVDILSANFDDATGETVAPAAGLPTLTMTDGKPEVAVPAGTAAPTTLTVQPLIKGPGAPVTAESTIQVRYRAWTYDGTLWQDAWQPQEGPVADLIAGWSEGLIGQTAGSRVLLVVPPDKAYPDGLPQATPSLAPGQTLIYVIDLLNVTG</sequence>
<accession>A0A1C0AR30</accession>
<dbReference type="Proteomes" id="UP000093501">
    <property type="component" value="Unassembled WGS sequence"/>
</dbReference>
<dbReference type="PANTHER" id="PTHR43811">
    <property type="entry name" value="FKBP-TYPE PEPTIDYL-PROLYL CIS-TRANS ISOMERASE FKPA"/>
    <property type="match status" value="1"/>
</dbReference>
<keyword evidence="3 5" id="KW-0697">Rotamase</keyword>
<dbReference type="SUPFAM" id="SSF54534">
    <property type="entry name" value="FKBP-like"/>
    <property type="match status" value="2"/>
</dbReference>
<dbReference type="InterPro" id="IPR046357">
    <property type="entry name" value="PPIase_dom_sf"/>
</dbReference>
<dbReference type="InterPro" id="IPR001179">
    <property type="entry name" value="PPIase_FKBP_dom"/>
</dbReference>
<dbReference type="PROSITE" id="PS50059">
    <property type="entry name" value="FKBP_PPIASE"/>
    <property type="match status" value="2"/>
</dbReference>
<evidence type="ECO:0000256" key="1">
    <source>
        <dbReference type="ARBA" id="ARBA00000971"/>
    </source>
</evidence>
<organism evidence="8 9">
    <name type="scientific">Tessaracoccus lapidicaptus</name>
    <dbReference type="NCBI Taxonomy" id="1427523"/>
    <lineage>
        <taxon>Bacteria</taxon>
        <taxon>Bacillati</taxon>
        <taxon>Actinomycetota</taxon>
        <taxon>Actinomycetes</taxon>
        <taxon>Propionibacteriales</taxon>
        <taxon>Propionibacteriaceae</taxon>
        <taxon>Tessaracoccus</taxon>
    </lineage>
</organism>
<keyword evidence="9" id="KW-1185">Reference proteome</keyword>
<dbReference type="GO" id="GO:0003755">
    <property type="term" value="F:peptidyl-prolyl cis-trans isomerase activity"/>
    <property type="evidence" value="ECO:0007669"/>
    <property type="project" value="UniProtKB-UniRule"/>
</dbReference>
<evidence type="ECO:0000256" key="4">
    <source>
        <dbReference type="ARBA" id="ARBA00023235"/>
    </source>
</evidence>
<dbReference type="EC" id="5.2.1.8" evidence="6"/>
<evidence type="ECO:0000256" key="6">
    <source>
        <dbReference type="RuleBase" id="RU003915"/>
    </source>
</evidence>
<feature type="domain" description="PPIase FKBP-type" evidence="7">
    <location>
        <begin position="189"/>
        <end position="274"/>
    </location>
</feature>
<comment type="catalytic activity">
    <reaction evidence="1 5 6">
        <text>[protein]-peptidylproline (omega=180) = [protein]-peptidylproline (omega=0)</text>
        <dbReference type="Rhea" id="RHEA:16237"/>
        <dbReference type="Rhea" id="RHEA-COMP:10747"/>
        <dbReference type="Rhea" id="RHEA-COMP:10748"/>
        <dbReference type="ChEBI" id="CHEBI:83833"/>
        <dbReference type="ChEBI" id="CHEBI:83834"/>
        <dbReference type="EC" id="5.2.1.8"/>
    </reaction>
</comment>
<protein>
    <recommendedName>
        <fullName evidence="6">Peptidyl-prolyl cis-trans isomerase</fullName>
        <ecNumber evidence="6">5.2.1.8</ecNumber>
    </recommendedName>
</protein>
<name>A0A1C0AR30_9ACTN</name>
<proteinExistence type="inferred from homology"/>
<evidence type="ECO:0000256" key="2">
    <source>
        <dbReference type="ARBA" id="ARBA00006577"/>
    </source>
</evidence>
<dbReference type="EMBL" id="MBQD01000007">
    <property type="protein sequence ID" value="OCL36750.1"/>
    <property type="molecule type" value="Genomic_DNA"/>
</dbReference>
<dbReference type="PANTHER" id="PTHR43811:SF23">
    <property type="entry name" value="FKBP-TYPE 22 KDA PEPTIDYL-PROLYL CIS-TRANS ISOMERASE"/>
    <property type="match status" value="1"/>
</dbReference>
<evidence type="ECO:0000259" key="7">
    <source>
        <dbReference type="PROSITE" id="PS50059"/>
    </source>
</evidence>
<gene>
    <name evidence="8" type="ORF">BCR15_13690</name>
</gene>
<keyword evidence="4 5" id="KW-0413">Isomerase</keyword>
<dbReference type="Pfam" id="PF00254">
    <property type="entry name" value="FKBP_C"/>
    <property type="match status" value="2"/>
</dbReference>
<reference evidence="9" key="1">
    <citation type="submission" date="2016-07" db="EMBL/GenBank/DDBJ databases">
        <authorList>
            <person name="Florea S."/>
            <person name="Webb J.S."/>
            <person name="Jaromczyk J."/>
            <person name="Schardl C.L."/>
        </authorList>
    </citation>
    <scope>NUCLEOTIDE SEQUENCE [LARGE SCALE GENOMIC DNA]</scope>
    <source>
        <strain evidence="9">IPBSL-7</strain>
    </source>
</reference>
<comment type="similarity">
    <text evidence="2 6">Belongs to the FKBP-type PPIase family.</text>
</comment>
<feature type="domain" description="PPIase FKBP-type" evidence="7">
    <location>
        <begin position="47"/>
        <end position="134"/>
    </location>
</feature>
<evidence type="ECO:0000256" key="3">
    <source>
        <dbReference type="ARBA" id="ARBA00023110"/>
    </source>
</evidence>
<evidence type="ECO:0000313" key="9">
    <source>
        <dbReference type="Proteomes" id="UP000093501"/>
    </source>
</evidence>
<dbReference type="Gene3D" id="3.10.50.40">
    <property type="match status" value="2"/>
</dbReference>
<dbReference type="AlphaFoldDB" id="A0A1C0AR30"/>
<evidence type="ECO:0000313" key="8">
    <source>
        <dbReference type="EMBL" id="OCL36750.1"/>
    </source>
</evidence>
<evidence type="ECO:0000256" key="5">
    <source>
        <dbReference type="PROSITE-ProRule" id="PRU00277"/>
    </source>
</evidence>